<proteinExistence type="predicted"/>
<dbReference type="CDD" id="cd06558">
    <property type="entry name" value="crotonase-like"/>
    <property type="match status" value="1"/>
</dbReference>
<protein>
    <recommendedName>
        <fullName evidence="2">Enoyl-CoA hydratase</fullName>
    </recommendedName>
</protein>
<dbReference type="InterPro" id="IPR001753">
    <property type="entry name" value="Enoyl-CoA_hydra/iso"/>
</dbReference>
<dbReference type="PANTHER" id="PTHR11941:SF75">
    <property type="entry name" value="ENOYL-COA HYDRATASE_ISOMERASE FAMILY PROTEIN"/>
    <property type="match status" value="1"/>
</dbReference>
<accession>A0A7S3JI46</accession>
<dbReference type="PANTHER" id="PTHR11941">
    <property type="entry name" value="ENOYL-COA HYDRATASE-RELATED"/>
    <property type="match status" value="1"/>
</dbReference>
<dbReference type="Gene3D" id="3.90.226.10">
    <property type="entry name" value="2-enoyl-CoA Hydratase, Chain A, domain 1"/>
    <property type="match status" value="1"/>
</dbReference>
<dbReference type="EMBL" id="HBII01030769">
    <property type="protein sequence ID" value="CAE0353865.1"/>
    <property type="molecule type" value="Transcribed_RNA"/>
</dbReference>
<dbReference type="SUPFAM" id="SSF52096">
    <property type="entry name" value="ClpP/crotonase"/>
    <property type="match status" value="1"/>
</dbReference>
<evidence type="ECO:0008006" key="2">
    <source>
        <dbReference type="Google" id="ProtNLM"/>
    </source>
</evidence>
<dbReference type="AlphaFoldDB" id="A0A7S3JI46"/>
<name>A0A7S3JI46_9SPIT</name>
<dbReference type="Pfam" id="PF00378">
    <property type="entry name" value="ECH_1"/>
    <property type="match status" value="1"/>
</dbReference>
<sequence>MNSGENTINRQFVDAMEAIIKSVQEDYGDLTGCSLVTISTNPKIFSNGMDLLNIKDEKELGTLFEDAGKLLSKLVSVGMPTIAMVDGHAFAAGFYMVISHDYVIMKKEKGYLCFNEMQFGAPVNEYNSVLAKAKMGTRNYHELYLEAKKINAEEAHRRGIVHIVASEKDIHKVTQEFAEKIADTNKDTKSYEMTKADIYKDVIHSLTKEPGINQYAIEKIFGYKSMLAKM</sequence>
<evidence type="ECO:0000313" key="1">
    <source>
        <dbReference type="EMBL" id="CAE0353865.1"/>
    </source>
</evidence>
<reference evidence="1" key="1">
    <citation type="submission" date="2021-01" db="EMBL/GenBank/DDBJ databases">
        <authorList>
            <person name="Corre E."/>
            <person name="Pelletier E."/>
            <person name="Niang G."/>
            <person name="Scheremetjew M."/>
            <person name="Finn R."/>
            <person name="Kale V."/>
            <person name="Holt S."/>
            <person name="Cochrane G."/>
            <person name="Meng A."/>
            <person name="Brown T."/>
            <person name="Cohen L."/>
        </authorList>
    </citation>
    <scope>NUCLEOTIDE SEQUENCE</scope>
    <source>
        <strain evidence="1">FSP1.4</strain>
    </source>
</reference>
<dbReference type="InterPro" id="IPR029045">
    <property type="entry name" value="ClpP/crotonase-like_dom_sf"/>
</dbReference>
<dbReference type="GO" id="GO:0005777">
    <property type="term" value="C:peroxisome"/>
    <property type="evidence" value="ECO:0007669"/>
    <property type="project" value="TreeGrafter"/>
</dbReference>
<dbReference type="GO" id="GO:0004165">
    <property type="term" value="F:delta(3)-delta(2)-enoyl-CoA isomerase activity"/>
    <property type="evidence" value="ECO:0007669"/>
    <property type="project" value="TreeGrafter"/>
</dbReference>
<gene>
    <name evidence="1" type="ORF">EHAR0213_LOCUS12781</name>
</gene>
<organism evidence="1">
    <name type="scientific">Euplotes harpa</name>
    <dbReference type="NCBI Taxonomy" id="151035"/>
    <lineage>
        <taxon>Eukaryota</taxon>
        <taxon>Sar</taxon>
        <taxon>Alveolata</taxon>
        <taxon>Ciliophora</taxon>
        <taxon>Intramacronucleata</taxon>
        <taxon>Spirotrichea</taxon>
        <taxon>Hypotrichia</taxon>
        <taxon>Euplotida</taxon>
        <taxon>Euplotidae</taxon>
        <taxon>Euplotes</taxon>
    </lineage>
</organism>
<dbReference type="GO" id="GO:0006635">
    <property type="term" value="P:fatty acid beta-oxidation"/>
    <property type="evidence" value="ECO:0007669"/>
    <property type="project" value="TreeGrafter"/>
</dbReference>